<sequence length="91" mass="10397">MLVLDTTEPETGYLNSKVERRLIDHSVVSAPLRATAPPSATATSFHDIEEPQIPRRVPERDSKLPYLQFYTPARASTWSLQFHSARRNTQF</sequence>
<evidence type="ECO:0000313" key="2">
    <source>
        <dbReference type="EMBL" id="EWC47780.1"/>
    </source>
</evidence>
<dbReference type="HOGENOM" id="CLU_2427020_0_0_1"/>
<dbReference type="AlphaFoldDB" id="W7IFA4"/>
<evidence type="ECO:0000313" key="3">
    <source>
        <dbReference type="Proteomes" id="UP000024837"/>
    </source>
</evidence>
<gene>
    <name evidence="2" type="ORF">DRE_02980</name>
</gene>
<organism evidence="2 3">
    <name type="scientific">Drechslerella stenobrocha 248</name>
    <dbReference type="NCBI Taxonomy" id="1043628"/>
    <lineage>
        <taxon>Eukaryota</taxon>
        <taxon>Fungi</taxon>
        <taxon>Dikarya</taxon>
        <taxon>Ascomycota</taxon>
        <taxon>Pezizomycotina</taxon>
        <taxon>Orbiliomycetes</taxon>
        <taxon>Orbiliales</taxon>
        <taxon>Orbiliaceae</taxon>
        <taxon>Drechslerella</taxon>
    </lineage>
</organism>
<proteinExistence type="predicted"/>
<accession>W7IFA4</accession>
<dbReference type="EMBL" id="KI966408">
    <property type="protein sequence ID" value="EWC47780.1"/>
    <property type="molecule type" value="Genomic_DNA"/>
</dbReference>
<evidence type="ECO:0000256" key="1">
    <source>
        <dbReference type="SAM" id="MobiDB-lite"/>
    </source>
</evidence>
<feature type="compositionally biased region" description="Low complexity" evidence="1">
    <location>
        <begin position="33"/>
        <end position="44"/>
    </location>
</feature>
<dbReference type="Proteomes" id="UP000024837">
    <property type="component" value="Unassembled WGS sequence"/>
</dbReference>
<keyword evidence="3" id="KW-1185">Reference proteome</keyword>
<name>W7IFA4_9PEZI</name>
<feature type="region of interest" description="Disordered" evidence="1">
    <location>
        <begin position="33"/>
        <end position="52"/>
    </location>
</feature>
<protein>
    <submittedName>
        <fullName evidence="2">Uncharacterized protein</fullName>
    </submittedName>
</protein>
<reference evidence="2 3" key="1">
    <citation type="submission" date="2013-05" db="EMBL/GenBank/DDBJ databases">
        <title>Drechslerella stenobrocha genome reveals carnivorous origination and mechanical trapping mechanism of predatory fungi.</title>
        <authorList>
            <person name="Liu X."/>
            <person name="Zhang W."/>
            <person name="Liu K."/>
        </authorList>
    </citation>
    <scope>NUCLEOTIDE SEQUENCE [LARGE SCALE GENOMIC DNA]</scope>
    <source>
        <strain evidence="2 3">248</strain>
    </source>
</reference>